<dbReference type="InterPro" id="IPR011009">
    <property type="entry name" value="Kinase-like_dom_sf"/>
</dbReference>
<name>A0AA86NYF2_9EUKA</name>
<sequence length="279" mass="32112">MEKYEEAHKLVIRPSGCRIVLTKRKEDGKHVVIKQIPCNFVDQDAITEEAKIIKSVPAHPYIIKYLGDFRTNGVYNMVMEFANGGTLFSYVQKRITNDRIFTGSKNALQQYYKSILKIFYQVAQALDHLHTNGIIHRDVQPANIMLHNDNKEKKSLIKLIDFGCSTSKKYAQSDKGTLQFMAPEVIQNKPYSYKSDVYSLGCSLYFCVTGREPFQGRDAKPAVLFSMKQKWEQRPSQMLAQFQLPETVSLILDETMNLDVGNRCDMNWVLNKLHDENVE</sequence>
<reference evidence="3 4" key="2">
    <citation type="submission" date="2024-07" db="EMBL/GenBank/DDBJ databases">
        <authorList>
            <person name="Akdeniz Z."/>
        </authorList>
    </citation>
    <scope>NUCLEOTIDE SEQUENCE [LARGE SCALE GENOMIC DNA]</scope>
</reference>
<dbReference type="Gene3D" id="3.30.200.20">
    <property type="entry name" value="Phosphorylase Kinase, domain 1"/>
    <property type="match status" value="1"/>
</dbReference>
<dbReference type="Pfam" id="PF00069">
    <property type="entry name" value="Pkinase"/>
    <property type="match status" value="1"/>
</dbReference>
<dbReference type="EMBL" id="CATOUU010000389">
    <property type="protein sequence ID" value="CAI9928265.1"/>
    <property type="molecule type" value="Genomic_DNA"/>
</dbReference>
<comment type="caution">
    <text evidence="2">The sequence shown here is derived from an EMBL/GenBank/DDBJ whole genome shotgun (WGS) entry which is preliminary data.</text>
</comment>
<dbReference type="EMBL" id="CAXDID020000551">
    <property type="protein sequence ID" value="CAL6102070.1"/>
    <property type="molecule type" value="Genomic_DNA"/>
</dbReference>
<dbReference type="GO" id="GO:0004674">
    <property type="term" value="F:protein serine/threonine kinase activity"/>
    <property type="evidence" value="ECO:0007669"/>
    <property type="project" value="TreeGrafter"/>
</dbReference>
<evidence type="ECO:0000313" key="2">
    <source>
        <dbReference type="EMBL" id="CAI9928265.1"/>
    </source>
</evidence>
<protein>
    <submittedName>
        <fullName evidence="3">Kinase</fullName>
    </submittedName>
    <submittedName>
        <fullName evidence="2">NEK</fullName>
    </submittedName>
</protein>
<dbReference type="PIRSF" id="PIRSF000654">
    <property type="entry name" value="Integrin-linked_kinase"/>
    <property type="match status" value="1"/>
</dbReference>
<dbReference type="PANTHER" id="PTHR24361">
    <property type="entry name" value="MITOGEN-ACTIVATED KINASE KINASE KINASE"/>
    <property type="match status" value="1"/>
</dbReference>
<dbReference type="Proteomes" id="UP001642409">
    <property type="component" value="Unassembled WGS sequence"/>
</dbReference>
<dbReference type="InterPro" id="IPR000719">
    <property type="entry name" value="Prot_kinase_dom"/>
</dbReference>
<keyword evidence="4" id="KW-1185">Reference proteome</keyword>
<accession>A0AA86NYF2</accession>
<dbReference type="AlphaFoldDB" id="A0AA86NYF2"/>
<evidence type="ECO:0000313" key="4">
    <source>
        <dbReference type="Proteomes" id="UP001642409"/>
    </source>
</evidence>
<dbReference type="InterPro" id="IPR053235">
    <property type="entry name" value="Ser_Thr_kinase"/>
</dbReference>
<evidence type="ECO:0000259" key="1">
    <source>
        <dbReference type="PROSITE" id="PS50011"/>
    </source>
</evidence>
<gene>
    <name evidence="2" type="ORF">HINF_LOCUS15910</name>
    <name evidence="3" type="ORF">HINF_LOCUS71492</name>
</gene>
<dbReference type="PROSITE" id="PS50011">
    <property type="entry name" value="PROTEIN_KINASE_DOM"/>
    <property type="match status" value="1"/>
</dbReference>
<feature type="domain" description="Protein kinase" evidence="1">
    <location>
        <begin position="4"/>
        <end position="277"/>
    </location>
</feature>
<dbReference type="GO" id="GO:0005737">
    <property type="term" value="C:cytoplasm"/>
    <property type="evidence" value="ECO:0007669"/>
    <property type="project" value="TreeGrafter"/>
</dbReference>
<keyword evidence="3" id="KW-0418">Kinase</keyword>
<keyword evidence="3" id="KW-0808">Transferase</keyword>
<dbReference type="SUPFAM" id="SSF56112">
    <property type="entry name" value="Protein kinase-like (PK-like)"/>
    <property type="match status" value="1"/>
</dbReference>
<evidence type="ECO:0000313" key="3">
    <source>
        <dbReference type="EMBL" id="CAL6102070.1"/>
    </source>
</evidence>
<dbReference type="Gene3D" id="1.10.510.10">
    <property type="entry name" value="Transferase(Phosphotransferase) domain 1"/>
    <property type="match status" value="1"/>
</dbReference>
<dbReference type="GO" id="GO:0005524">
    <property type="term" value="F:ATP binding"/>
    <property type="evidence" value="ECO:0007669"/>
    <property type="project" value="InterPro"/>
</dbReference>
<organism evidence="2">
    <name type="scientific">Hexamita inflata</name>
    <dbReference type="NCBI Taxonomy" id="28002"/>
    <lineage>
        <taxon>Eukaryota</taxon>
        <taxon>Metamonada</taxon>
        <taxon>Diplomonadida</taxon>
        <taxon>Hexamitidae</taxon>
        <taxon>Hexamitinae</taxon>
        <taxon>Hexamita</taxon>
    </lineage>
</organism>
<proteinExistence type="predicted"/>
<reference evidence="2" key="1">
    <citation type="submission" date="2023-06" db="EMBL/GenBank/DDBJ databases">
        <authorList>
            <person name="Kurt Z."/>
        </authorList>
    </citation>
    <scope>NUCLEOTIDE SEQUENCE</scope>
</reference>